<organism evidence="1 2">
    <name type="scientific">Fusarium keratoplasticum</name>
    <dbReference type="NCBI Taxonomy" id="1328300"/>
    <lineage>
        <taxon>Eukaryota</taxon>
        <taxon>Fungi</taxon>
        <taxon>Dikarya</taxon>
        <taxon>Ascomycota</taxon>
        <taxon>Pezizomycotina</taxon>
        <taxon>Sordariomycetes</taxon>
        <taxon>Hypocreomycetidae</taxon>
        <taxon>Hypocreales</taxon>
        <taxon>Nectriaceae</taxon>
        <taxon>Fusarium</taxon>
        <taxon>Fusarium solani species complex</taxon>
    </lineage>
</organism>
<comment type="caution">
    <text evidence="1">The sequence shown here is derived from an EMBL/GenBank/DDBJ whole genome shotgun (WGS) entry which is preliminary data.</text>
</comment>
<reference evidence="1" key="1">
    <citation type="submission" date="2022-06" db="EMBL/GenBank/DDBJ databases">
        <title>Fusarium solani species complex genomes reveal bases of compartmentalisation and animal pathogenesis.</title>
        <authorList>
            <person name="Tsai I.J."/>
        </authorList>
    </citation>
    <scope>NUCLEOTIDE SEQUENCE</scope>
    <source>
        <strain evidence="1">Fu6.1</strain>
    </source>
</reference>
<evidence type="ECO:0000313" key="2">
    <source>
        <dbReference type="Proteomes" id="UP001065298"/>
    </source>
</evidence>
<evidence type="ECO:0000313" key="1">
    <source>
        <dbReference type="EMBL" id="KAI8666066.1"/>
    </source>
</evidence>
<accession>A0ACC0QRX7</accession>
<proteinExistence type="predicted"/>
<protein>
    <submittedName>
        <fullName evidence="1">C2H2-type domain-containing protein</fullName>
    </submittedName>
</protein>
<sequence length="569" mass="63035">MAPDSWSEADSISQHSSMSHQDDSLDRQLLRHLMRRYGREGVAQLMDEEATSPAISHCVYLGLVVANFPSSSVNDGASVISSSTYSSVKSEDAASLFDTASVRTFSSDNSSVRGSIISNVSARTAKLLGRKSNQSTRPSTSQSTHREEEAATTPSGDSATPAPHAPKQKGSFTCGFCREEDIQKTCTRKNDLKRHIEDFHNTNAQWFCRHSDCNMVFDWQTAYKTHLKQAHGGSRMTLDEAKVNLCPQTVFACGFENCPQVFEAPSDDDADSTFKEFVAHVVKHFDEGSNSGEWTYSGRMRNLLKQSGLVRAWANSSWPEEERNRLQWHPQSSGILRKRLETRHLGDLQLMVQYAIALGSEPSSITKYREDFINPVKDQCRQPIPGHKSRAPPLPPSGPSPDADQYQFRISRGTNPNLAAYLASQRRVYVPRPGPVRSGRSARPPRHTMPATTAAPAPMPHHFQYANIPQAQMYDPRQQQQFAMMQQATGGIIAEDLRSLRSIANSMPEQDIDMNDADMMDAGFMQEPAFSAPYDPQSMTTSASDASCLTPTTPISQQMSFGGYDSAYA</sequence>
<gene>
    <name evidence="1" type="ORF">NCS57_00830200</name>
</gene>
<dbReference type="EMBL" id="CM046508">
    <property type="protein sequence ID" value="KAI8666066.1"/>
    <property type="molecule type" value="Genomic_DNA"/>
</dbReference>
<keyword evidence="2" id="KW-1185">Reference proteome</keyword>
<dbReference type="Proteomes" id="UP001065298">
    <property type="component" value="Chromosome 6"/>
</dbReference>
<name>A0ACC0QRX7_9HYPO</name>